<dbReference type="GO" id="GO:0008033">
    <property type="term" value="P:tRNA processing"/>
    <property type="evidence" value="ECO:0007669"/>
    <property type="project" value="UniProtKB-KW"/>
</dbReference>
<dbReference type="InterPro" id="IPR024337">
    <property type="entry name" value="tRNA_splic_suSen54"/>
</dbReference>
<evidence type="ECO:0000259" key="3">
    <source>
        <dbReference type="Pfam" id="PF12928"/>
    </source>
</evidence>
<evidence type="ECO:0000313" key="5">
    <source>
        <dbReference type="Proteomes" id="UP001605036"/>
    </source>
</evidence>
<evidence type="ECO:0000256" key="2">
    <source>
        <dbReference type="ARBA" id="ARBA00022694"/>
    </source>
</evidence>
<feature type="domain" description="tRNA-splicing endonuclease subunit Sen54 N-terminal" evidence="3">
    <location>
        <begin position="57"/>
        <end position="111"/>
    </location>
</feature>
<sequence>MAFRIGGINSIAVAHGVGGLVFGSGGRPSRQDDGWPGITWEVTCFSDGDLVGGGKLKKDVSVAKWDGVKGLAEVSLKKGKLFGSMGIMRGSMLYCNVEEAVYLVGLGSLALLFDGKVMYMEEVYNLLLTPAHGCSWIAYQIFAYLKRLGYIVGRHGIPWTTSRKRENLTPSKMTLDNQGDWLSRRRTKNEEEQANIEKGISGFRTRYIVYDHDGELDSSAKGTASPGLCNHWSEEAIQEAEGRVSSFEAITSDFPGTDENDLSGKTTASSILVGDGGAEEVQGVGANISPCETGRPDLLDMDAADYGDTLQNLCYLTLNQVEDSCDALLMYYVFLPNGRFKKSSPGLPAFKLCISSGQPPKHSEVCALELKSGDASLKFAFVESGHVSIFSFDAVSLPDLP</sequence>
<proteinExistence type="inferred from homology"/>
<dbReference type="PANTHER" id="PTHR21027">
    <property type="entry name" value="TRNA-SPLICING ENDONUCLEASE SUBUNIT SEN54"/>
    <property type="match status" value="1"/>
</dbReference>
<evidence type="ECO:0000256" key="1">
    <source>
        <dbReference type="ARBA" id="ARBA00005736"/>
    </source>
</evidence>
<organism evidence="4 5">
    <name type="scientific">Riccia fluitans</name>
    <dbReference type="NCBI Taxonomy" id="41844"/>
    <lineage>
        <taxon>Eukaryota</taxon>
        <taxon>Viridiplantae</taxon>
        <taxon>Streptophyta</taxon>
        <taxon>Embryophyta</taxon>
        <taxon>Marchantiophyta</taxon>
        <taxon>Marchantiopsida</taxon>
        <taxon>Marchantiidae</taxon>
        <taxon>Marchantiales</taxon>
        <taxon>Ricciaceae</taxon>
        <taxon>Riccia</taxon>
    </lineage>
</organism>
<evidence type="ECO:0000313" key="4">
    <source>
        <dbReference type="EMBL" id="KAL2622458.1"/>
    </source>
</evidence>
<keyword evidence="5" id="KW-1185">Reference proteome</keyword>
<dbReference type="Proteomes" id="UP001605036">
    <property type="component" value="Unassembled WGS sequence"/>
</dbReference>
<dbReference type="AlphaFoldDB" id="A0ABD1Y707"/>
<gene>
    <name evidence="4" type="ORF">R1flu_002663</name>
</gene>
<name>A0ABD1Y707_9MARC</name>
<dbReference type="Pfam" id="PF12928">
    <property type="entry name" value="tRNA_int_end_N2"/>
    <property type="match status" value="1"/>
</dbReference>
<comment type="caution">
    <text evidence="4">The sequence shown here is derived from an EMBL/GenBank/DDBJ whole genome shotgun (WGS) entry which is preliminary data.</text>
</comment>
<comment type="similarity">
    <text evidence="1">Belongs to the SEN54 family.</text>
</comment>
<accession>A0ABD1Y707</accession>
<dbReference type="PANTHER" id="PTHR21027:SF1">
    <property type="entry name" value="TRNA-SPLICING ENDONUCLEASE SUBUNIT SEN54"/>
    <property type="match status" value="1"/>
</dbReference>
<keyword evidence="2" id="KW-0819">tRNA processing</keyword>
<protein>
    <recommendedName>
        <fullName evidence="3">tRNA-splicing endonuclease subunit Sen54 N-terminal domain-containing protein</fullName>
    </recommendedName>
</protein>
<dbReference type="EMBL" id="JBHFFA010000006">
    <property type="protein sequence ID" value="KAL2622458.1"/>
    <property type="molecule type" value="Genomic_DNA"/>
</dbReference>
<dbReference type="InterPro" id="IPR024336">
    <property type="entry name" value="tRNA_splic_suSen54_N"/>
</dbReference>
<reference evidence="4 5" key="1">
    <citation type="submission" date="2024-09" db="EMBL/GenBank/DDBJ databases">
        <title>Chromosome-scale assembly of Riccia fluitans.</title>
        <authorList>
            <person name="Paukszto L."/>
            <person name="Sawicki J."/>
            <person name="Karawczyk K."/>
            <person name="Piernik-Szablinska J."/>
            <person name="Szczecinska M."/>
            <person name="Mazdziarz M."/>
        </authorList>
    </citation>
    <scope>NUCLEOTIDE SEQUENCE [LARGE SCALE GENOMIC DNA]</scope>
    <source>
        <strain evidence="4">Rf_01</strain>
        <tissue evidence="4">Aerial parts of the thallus</tissue>
    </source>
</reference>